<dbReference type="InterPro" id="IPR008949">
    <property type="entry name" value="Isoprenoid_synthase_dom_sf"/>
</dbReference>
<evidence type="ECO:0000256" key="15">
    <source>
        <dbReference type="RuleBase" id="RU368088"/>
    </source>
</evidence>
<keyword evidence="11" id="KW-0443">Lipid metabolism</keyword>
<evidence type="ECO:0000256" key="7">
    <source>
        <dbReference type="ARBA" id="ARBA00022692"/>
    </source>
</evidence>
<comment type="similarity">
    <text evidence="3 15">Belongs to the phytoene/squalene synthase family.</text>
</comment>
<evidence type="ECO:0000256" key="8">
    <source>
        <dbReference type="ARBA" id="ARBA00022955"/>
    </source>
</evidence>
<dbReference type="SFLD" id="SFLDG01018">
    <property type="entry name" value="Squalene/Phytoene_Synthase_Lik"/>
    <property type="match status" value="1"/>
</dbReference>
<dbReference type="Gene3D" id="1.10.600.10">
    <property type="entry name" value="Farnesyl Diphosphate Synthase"/>
    <property type="match status" value="1"/>
</dbReference>
<dbReference type="PROSITE" id="PS01045">
    <property type="entry name" value="SQUALEN_PHYTOEN_SYN_2"/>
    <property type="match status" value="1"/>
</dbReference>
<organism evidence="16 17">
    <name type="scientific">Mycoemilia scoparia</name>
    <dbReference type="NCBI Taxonomy" id="417184"/>
    <lineage>
        <taxon>Eukaryota</taxon>
        <taxon>Fungi</taxon>
        <taxon>Fungi incertae sedis</taxon>
        <taxon>Zoopagomycota</taxon>
        <taxon>Kickxellomycotina</taxon>
        <taxon>Kickxellomycetes</taxon>
        <taxon>Kickxellales</taxon>
        <taxon>Kickxellaceae</taxon>
        <taxon>Mycoemilia</taxon>
    </lineage>
</organism>
<dbReference type="PANTHER" id="PTHR11626">
    <property type="entry name" value="FARNESYL-DIPHOSPHATE FARNESYLTRANSFERASE"/>
    <property type="match status" value="1"/>
</dbReference>
<keyword evidence="9 15" id="KW-1133">Transmembrane helix</keyword>
<dbReference type="EC" id="2.5.1.21" evidence="4 15"/>
<dbReference type="AlphaFoldDB" id="A0A9W8DVF2"/>
<dbReference type="GO" id="GO:0005789">
    <property type="term" value="C:endoplasmic reticulum membrane"/>
    <property type="evidence" value="ECO:0007669"/>
    <property type="project" value="TreeGrafter"/>
</dbReference>
<dbReference type="OrthoDB" id="431150at2759"/>
<evidence type="ECO:0000256" key="13">
    <source>
        <dbReference type="ARBA" id="ARBA00023166"/>
    </source>
</evidence>
<evidence type="ECO:0000256" key="4">
    <source>
        <dbReference type="ARBA" id="ARBA00012373"/>
    </source>
</evidence>
<dbReference type="InterPro" id="IPR044844">
    <property type="entry name" value="Trans_IPPS_euk-type"/>
</dbReference>
<dbReference type="PROSITE" id="PS01044">
    <property type="entry name" value="SQUALEN_PHYTOEN_SYN_1"/>
    <property type="match status" value="1"/>
</dbReference>
<dbReference type="Pfam" id="PF00494">
    <property type="entry name" value="SQS_PSY"/>
    <property type="match status" value="1"/>
</dbReference>
<feature type="transmembrane region" description="Helical" evidence="15">
    <location>
        <begin position="358"/>
        <end position="380"/>
    </location>
</feature>
<dbReference type="GO" id="GO:0055056">
    <property type="term" value="F:D-glucose transmembrane transporter activity"/>
    <property type="evidence" value="ECO:0007669"/>
    <property type="project" value="UniProtKB-UniRule"/>
</dbReference>
<dbReference type="FunFam" id="1.10.600.10:FF:000003">
    <property type="entry name" value="Farnesyl-diphosphate farnesyltransferase 1"/>
    <property type="match status" value="1"/>
</dbReference>
<dbReference type="SUPFAM" id="SSF48576">
    <property type="entry name" value="Terpenoid synthases"/>
    <property type="match status" value="1"/>
</dbReference>
<dbReference type="CDD" id="cd00683">
    <property type="entry name" value="Trans_IPPS_HH"/>
    <property type="match status" value="1"/>
</dbReference>
<gene>
    <name evidence="16" type="primary">ERG9</name>
    <name evidence="16" type="ORF">H4219_001427</name>
</gene>
<evidence type="ECO:0000256" key="10">
    <source>
        <dbReference type="ARBA" id="ARBA00023011"/>
    </source>
</evidence>
<keyword evidence="13" id="KW-1207">Sterol metabolism</keyword>
<dbReference type="SFLD" id="SFLDS00005">
    <property type="entry name" value="Isoprenoid_Synthase_Type_I"/>
    <property type="match status" value="1"/>
</dbReference>
<evidence type="ECO:0000256" key="14">
    <source>
        <dbReference type="ARBA" id="ARBA00023221"/>
    </source>
</evidence>
<evidence type="ECO:0000256" key="5">
    <source>
        <dbReference type="ARBA" id="ARBA00022516"/>
    </source>
</evidence>
<dbReference type="GO" id="GO:0045338">
    <property type="term" value="P:farnesyl diphosphate metabolic process"/>
    <property type="evidence" value="ECO:0007669"/>
    <property type="project" value="InterPro"/>
</dbReference>
<evidence type="ECO:0000313" key="16">
    <source>
        <dbReference type="EMBL" id="KAJ1920314.1"/>
    </source>
</evidence>
<dbReference type="GO" id="GO:0051996">
    <property type="term" value="F:squalene synthase [NAD(P)H] activity"/>
    <property type="evidence" value="ECO:0007669"/>
    <property type="project" value="UniProtKB-UniRule"/>
</dbReference>
<name>A0A9W8DVF2_9FUNG</name>
<evidence type="ECO:0000256" key="11">
    <source>
        <dbReference type="ARBA" id="ARBA00023098"/>
    </source>
</evidence>
<keyword evidence="10" id="KW-0756">Sterol biosynthesis</keyword>
<keyword evidence="5" id="KW-0444">Lipid biosynthesis</keyword>
<dbReference type="GO" id="GO:0006696">
    <property type="term" value="P:ergosterol biosynthetic process"/>
    <property type="evidence" value="ECO:0007669"/>
    <property type="project" value="TreeGrafter"/>
</dbReference>
<keyword evidence="7 15" id="KW-0812">Transmembrane</keyword>
<sequence>MKNAPASEKTDKMDASSELKQCYDFLTETSRSFAGVIQELNPELRDVICIFYLVLRGLDTVEDDMSIPIVRKKEVLTTFHKSIYERGWTFTESGPDEKDASLLVQFDVVIHEFLNLKEKYQKIIADITKKMGEGMATFTTKDVETTKDYDLYCHYVAGLVGYGLSDLFAASELEDASFYDIKRQSNSMGLFLQKTNIIRDINEDILDGRYFWPKQIWSEYFDNIDDIIKEENREKGMIVLNKMWANALTHIPDVLDYLSRIKNPTIFKFCAIPQVMAIATMAICFNNPDVLAKNVKIRKGEAIKLILNTTDNANVCRTFLKYVGQIKGKNDPSDPNYESIRESLEKAENTIAEELVNLPVPVSTSFIILAIFFGGLSLYFGNMLRHYV</sequence>
<keyword evidence="17" id="KW-1185">Reference proteome</keyword>
<evidence type="ECO:0000256" key="1">
    <source>
        <dbReference type="ARBA" id="ARBA00001946"/>
    </source>
</evidence>
<evidence type="ECO:0000256" key="6">
    <source>
        <dbReference type="ARBA" id="ARBA00022679"/>
    </source>
</evidence>
<dbReference type="InterPro" id="IPR006449">
    <property type="entry name" value="Squal_synth-like"/>
</dbReference>
<dbReference type="InterPro" id="IPR002060">
    <property type="entry name" value="Squ/phyt_synthse"/>
</dbReference>
<protein>
    <recommendedName>
        <fullName evidence="4 15">Squalene synthase</fullName>
        <shortName evidence="15">SQS</shortName>
        <shortName evidence="15">SS</shortName>
        <ecNumber evidence="4 15">2.5.1.21</ecNumber>
    </recommendedName>
</protein>
<comment type="cofactor">
    <cofactor evidence="1 15">
        <name>Mg(2+)</name>
        <dbReference type="ChEBI" id="CHEBI:18420"/>
    </cofactor>
</comment>
<dbReference type="NCBIfam" id="TIGR01559">
    <property type="entry name" value="squal_synth"/>
    <property type="match status" value="1"/>
</dbReference>
<comment type="caution">
    <text evidence="16">The sequence shown here is derived from an EMBL/GenBank/DDBJ whole genome shotgun (WGS) entry which is preliminary data.</text>
</comment>
<comment type="function">
    <text evidence="15">Catalyzes the condensation of 2 farnesyl pyrophosphate (FPP) moieties to form squalene.</text>
</comment>
<keyword evidence="14" id="KW-0753">Steroid metabolism</keyword>
<keyword evidence="12 15" id="KW-0472">Membrane</keyword>
<dbReference type="InterPro" id="IPR033904">
    <property type="entry name" value="Trans_IPPS_HH"/>
</dbReference>
<reference evidence="16" key="1">
    <citation type="submission" date="2022-07" db="EMBL/GenBank/DDBJ databases">
        <title>Phylogenomic reconstructions and comparative analyses of Kickxellomycotina fungi.</title>
        <authorList>
            <person name="Reynolds N.K."/>
            <person name="Stajich J.E."/>
            <person name="Barry K."/>
            <person name="Grigoriev I.V."/>
            <person name="Crous P."/>
            <person name="Smith M.E."/>
        </authorList>
    </citation>
    <scope>NUCLEOTIDE SEQUENCE</scope>
    <source>
        <strain evidence="16">NBRC 100468</strain>
    </source>
</reference>
<dbReference type="InterPro" id="IPR019845">
    <property type="entry name" value="Squalene/phytoene_synthase_CS"/>
</dbReference>
<proteinExistence type="inferred from homology"/>
<comment type="catalytic activity">
    <reaction evidence="15">
        <text>2 (2E,6E)-farnesyl diphosphate + NADH + H(+) = squalene + 2 diphosphate + NAD(+)</text>
        <dbReference type="Rhea" id="RHEA:32299"/>
        <dbReference type="ChEBI" id="CHEBI:15378"/>
        <dbReference type="ChEBI" id="CHEBI:15440"/>
        <dbReference type="ChEBI" id="CHEBI:33019"/>
        <dbReference type="ChEBI" id="CHEBI:57540"/>
        <dbReference type="ChEBI" id="CHEBI:57945"/>
        <dbReference type="ChEBI" id="CHEBI:175763"/>
        <dbReference type="EC" id="2.5.1.21"/>
    </reaction>
</comment>
<keyword evidence="6 15" id="KW-0808">Transferase</keyword>
<evidence type="ECO:0000256" key="12">
    <source>
        <dbReference type="ARBA" id="ARBA00023136"/>
    </source>
</evidence>
<evidence type="ECO:0000256" key="2">
    <source>
        <dbReference type="ARBA" id="ARBA00004370"/>
    </source>
</evidence>
<dbReference type="PANTHER" id="PTHR11626:SF2">
    <property type="entry name" value="SQUALENE SYNTHASE"/>
    <property type="match status" value="1"/>
</dbReference>
<comment type="pathway">
    <text evidence="15">Terpene metabolism; lanosterol biosynthesis; lanosterol from farnesyl diphosphate: step 1/3.</text>
</comment>
<evidence type="ECO:0000256" key="3">
    <source>
        <dbReference type="ARBA" id="ARBA00006251"/>
    </source>
</evidence>
<evidence type="ECO:0000256" key="9">
    <source>
        <dbReference type="ARBA" id="ARBA00022989"/>
    </source>
</evidence>
<dbReference type="EMBL" id="JANBPU010000015">
    <property type="protein sequence ID" value="KAJ1920314.1"/>
    <property type="molecule type" value="Genomic_DNA"/>
</dbReference>
<accession>A0A9W8DVF2</accession>
<comment type="catalytic activity">
    <reaction evidence="15">
        <text>2 (2E,6E)-farnesyl diphosphate + NADPH + H(+) = squalene + 2 diphosphate + NADP(+)</text>
        <dbReference type="Rhea" id="RHEA:32295"/>
        <dbReference type="ChEBI" id="CHEBI:15378"/>
        <dbReference type="ChEBI" id="CHEBI:15440"/>
        <dbReference type="ChEBI" id="CHEBI:33019"/>
        <dbReference type="ChEBI" id="CHEBI:57783"/>
        <dbReference type="ChEBI" id="CHEBI:58349"/>
        <dbReference type="ChEBI" id="CHEBI:175763"/>
        <dbReference type="EC" id="2.5.1.21"/>
    </reaction>
</comment>
<comment type="subcellular location">
    <subcellularLocation>
        <location evidence="2">Membrane</location>
    </subcellularLocation>
</comment>
<keyword evidence="8" id="KW-0752">Steroid biosynthesis</keyword>
<dbReference type="Proteomes" id="UP001150538">
    <property type="component" value="Unassembled WGS sequence"/>
</dbReference>
<evidence type="ECO:0000313" key="17">
    <source>
        <dbReference type="Proteomes" id="UP001150538"/>
    </source>
</evidence>